<evidence type="ECO:0000313" key="3">
    <source>
        <dbReference type="Proteomes" id="UP000320791"/>
    </source>
</evidence>
<sequence length="198" mass="21989">MSYRTIAVGALILGTLAFAPAVVHQVYSSEPVMHSVLVGPQGELETSITLGEPSKRGRMKLEVTRSDGTSKTVELQKANAYPVAGGGLEYMFPTNTERRSYPWADEDPVDYVDAEFINGVKVYKFANQETAVWVEPKSGTLVDLHTHGARWDEHTKAQQWAVAMPHIRVLKILDVTRYFGFILGGLLVFLGVVRHMRS</sequence>
<dbReference type="Proteomes" id="UP000320791">
    <property type="component" value="Unassembled WGS sequence"/>
</dbReference>
<dbReference type="OrthoDB" id="4407243at2"/>
<name>A0A5C5UMN2_9CORY</name>
<dbReference type="EMBL" id="VOHM01000008">
    <property type="protein sequence ID" value="TWT26625.1"/>
    <property type="molecule type" value="Genomic_DNA"/>
</dbReference>
<dbReference type="AlphaFoldDB" id="A0A5C5UMN2"/>
<keyword evidence="1" id="KW-0812">Transmembrane</keyword>
<protein>
    <submittedName>
        <fullName evidence="2">DUF3068 domain-containing protein</fullName>
    </submittedName>
</protein>
<keyword evidence="3" id="KW-1185">Reference proteome</keyword>
<keyword evidence="1" id="KW-1133">Transmembrane helix</keyword>
<reference evidence="2 3" key="1">
    <citation type="submission" date="2019-08" db="EMBL/GenBank/DDBJ databases">
        <authorList>
            <person name="Lei W."/>
        </authorList>
    </citation>
    <scope>NUCLEOTIDE SEQUENCE [LARGE SCALE GENOMIC DNA]</scope>
    <source>
        <strain evidence="2 3">CCUG 58627</strain>
    </source>
</reference>
<comment type="caution">
    <text evidence="2">The sequence shown here is derived from an EMBL/GenBank/DDBJ whole genome shotgun (WGS) entry which is preliminary data.</text>
</comment>
<evidence type="ECO:0000313" key="2">
    <source>
        <dbReference type="EMBL" id="TWT26625.1"/>
    </source>
</evidence>
<evidence type="ECO:0000256" key="1">
    <source>
        <dbReference type="SAM" id="Phobius"/>
    </source>
</evidence>
<keyword evidence="1" id="KW-0472">Membrane</keyword>
<accession>A0A5C5UMN2</accession>
<dbReference type="RefSeq" id="WP_146324069.1">
    <property type="nucleotide sequence ID" value="NZ_BAABLR010000024.1"/>
</dbReference>
<feature type="transmembrane region" description="Helical" evidence="1">
    <location>
        <begin position="175"/>
        <end position="193"/>
    </location>
</feature>
<proteinExistence type="predicted"/>
<gene>
    <name evidence="2" type="ORF">FRX94_05195</name>
</gene>
<organism evidence="2 3">
    <name type="scientific">Corynebacterium canis</name>
    <dbReference type="NCBI Taxonomy" id="679663"/>
    <lineage>
        <taxon>Bacteria</taxon>
        <taxon>Bacillati</taxon>
        <taxon>Actinomycetota</taxon>
        <taxon>Actinomycetes</taxon>
        <taxon>Mycobacteriales</taxon>
        <taxon>Corynebacteriaceae</taxon>
        <taxon>Corynebacterium</taxon>
    </lineage>
</organism>